<feature type="region of interest" description="Disordered" evidence="1">
    <location>
        <begin position="1"/>
        <end position="50"/>
    </location>
</feature>
<dbReference type="OMA" id="RTIGCKI"/>
<feature type="region of interest" description="Disordered" evidence="1">
    <location>
        <begin position="139"/>
        <end position="164"/>
    </location>
</feature>
<protein>
    <submittedName>
        <fullName evidence="2">Uncharacterized protein</fullName>
    </submittedName>
</protein>
<evidence type="ECO:0000313" key="2">
    <source>
        <dbReference type="EMBL" id="EFY89592.1"/>
    </source>
</evidence>
<accession>E9E3J9</accession>
<keyword evidence="3" id="KW-1185">Reference proteome</keyword>
<gene>
    <name evidence="2" type="ORF">MAC_04447</name>
</gene>
<dbReference type="InParanoid" id="E9E3J9"/>
<dbReference type="Proteomes" id="UP000002499">
    <property type="component" value="Unassembled WGS sequence"/>
</dbReference>
<evidence type="ECO:0000313" key="3">
    <source>
        <dbReference type="Proteomes" id="UP000002499"/>
    </source>
</evidence>
<dbReference type="eggNOG" id="ENOG502T3FV">
    <property type="taxonomic scope" value="Eukaryota"/>
</dbReference>
<feature type="compositionally biased region" description="Polar residues" evidence="1">
    <location>
        <begin position="1"/>
        <end position="14"/>
    </location>
</feature>
<evidence type="ECO:0000256" key="1">
    <source>
        <dbReference type="SAM" id="MobiDB-lite"/>
    </source>
</evidence>
<dbReference type="OrthoDB" id="5042209at2759"/>
<feature type="compositionally biased region" description="Basic and acidic residues" evidence="1">
    <location>
        <begin position="39"/>
        <end position="50"/>
    </location>
</feature>
<dbReference type="EMBL" id="GL698498">
    <property type="protein sequence ID" value="EFY89592.1"/>
    <property type="molecule type" value="Genomic_DNA"/>
</dbReference>
<name>E9E3J9_METAQ</name>
<dbReference type="STRING" id="655827.E9E3J9"/>
<dbReference type="AlphaFoldDB" id="E9E3J9"/>
<dbReference type="HOGENOM" id="CLU_708019_0_0_1"/>
<sequence length="405" mass="45109">MASTVAGSTKNVNPSEGEKGPAQATGLPTPNATPGPDVSRNDAEKVRKGADIEAEIQRILQSETDLSTLGLDEASSTEDRLLALRTIGCKIHYEHSGHKPKKEANKALQKLCDAATRLGVEPAYATAVFHWDGQKDLMAEDSEDSDSSDSDDAMEQDSVPVPPESVDEIYQKATPFVQKLASDTNDKDAHNGIAALNTEIIKATKEYNELHKNNKAKRVSKTQWEIPLRFFQEHYSLVVANYNILATDPNNDEARQKVEMGKKLISDAVLRNHWPADWALNLILPEQNRSPSTPFKYPWPTLQTDDGLIIGVRKRAVGGHQVCVETTTPDGRTVRRPSKRLRLKKLGNFKASIKQTDHFLFQDLKMTIPGEIQTRSFTAECTEHFTRSSQGAPAHRYRTARRFNK</sequence>
<organism evidence="3">
    <name type="scientific">Metarhizium acridum (strain CQMa 102)</name>
    <dbReference type="NCBI Taxonomy" id="655827"/>
    <lineage>
        <taxon>Eukaryota</taxon>
        <taxon>Fungi</taxon>
        <taxon>Dikarya</taxon>
        <taxon>Ascomycota</taxon>
        <taxon>Pezizomycotina</taxon>
        <taxon>Sordariomycetes</taxon>
        <taxon>Hypocreomycetidae</taxon>
        <taxon>Hypocreales</taxon>
        <taxon>Clavicipitaceae</taxon>
        <taxon>Metarhizium</taxon>
    </lineage>
</organism>
<reference evidence="2 3" key="1">
    <citation type="journal article" date="2011" name="PLoS Genet.">
        <title>Genome sequencing and comparative transcriptomics of the model entomopathogenic fungi Metarhizium anisopliae and M. acridum.</title>
        <authorList>
            <person name="Gao Q."/>
            <person name="Jin K."/>
            <person name="Ying S.H."/>
            <person name="Zhang Y."/>
            <person name="Xiao G."/>
            <person name="Shang Y."/>
            <person name="Duan Z."/>
            <person name="Hu X."/>
            <person name="Xie X.Q."/>
            <person name="Zhou G."/>
            <person name="Peng G."/>
            <person name="Luo Z."/>
            <person name="Huang W."/>
            <person name="Wang B."/>
            <person name="Fang W."/>
            <person name="Wang S."/>
            <person name="Zhong Y."/>
            <person name="Ma L.J."/>
            <person name="St Leger R.J."/>
            <person name="Zhao G.P."/>
            <person name="Pei Y."/>
            <person name="Feng M.G."/>
            <person name="Xia Y."/>
            <person name="Wang C."/>
        </authorList>
    </citation>
    <scope>NUCLEOTIDE SEQUENCE [LARGE SCALE GENOMIC DNA]</scope>
    <source>
        <strain evidence="2 3">CQMa 102</strain>
    </source>
</reference>
<feature type="compositionally biased region" description="Acidic residues" evidence="1">
    <location>
        <begin position="139"/>
        <end position="155"/>
    </location>
</feature>
<proteinExistence type="predicted"/>